<keyword evidence="9" id="KW-1185">Reference proteome</keyword>
<evidence type="ECO:0000313" key="8">
    <source>
        <dbReference type="EMBL" id="TGZ32150.1"/>
    </source>
</evidence>
<dbReference type="FunFam" id="3.30.300.30:FF:000007">
    <property type="entry name" value="4-coumarate--CoA ligase 2"/>
    <property type="match status" value="1"/>
</dbReference>
<comment type="subcellular location">
    <subcellularLocation>
        <location evidence="1">Peroxisome</location>
    </subcellularLocation>
</comment>
<dbReference type="Pfam" id="PF00501">
    <property type="entry name" value="AMP-binding"/>
    <property type="match status" value="1"/>
</dbReference>
<proteinExistence type="inferred from homology"/>
<dbReference type="PANTHER" id="PTHR24096:SF149">
    <property type="entry name" value="AMP-BINDING DOMAIN-CONTAINING PROTEIN-RELATED"/>
    <property type="match status" value="1"/>
</dbReference>
<dbReference type="GO" id="GO:0005777">
    <property type="term" value="C:peroxisome"/>
    <property type="evidence" value="ECO:0007669"/>
    <property type="project" value="UniProtKB-SubCell"/>
</dbReference>
<organism evidence="8 9">
    <name type="scientific">Temnothorax longispinosus</name>
    <dbReference type="NCBI Taxonomy" id="300112"/>
    <lineage>
        <taxon>Eukaryota</taxon>
        <taxon>Metazoa</taxon>
        <taxon>Ecdysozoa</taxon>
        <taxon>Arthropoda</taxon>
        <taxon>Hexapoda</taxon>
        <taxon>Insecta</taxon>
        <taxon>Pterygota</taxon>
        <taxon>Neoptera</taxon>
        <taxon>Endopterygota</taxon>
        <taxon>Hymenoptera</taxon>
        <taxon>Apocrita</taxon>
        <taxon>Aculeata</taxon>
        <taxon>Formicoidea</taxon>
        <taxon>Formicidae</taxon>
        <taxon>Myrmicinae</taxon>
        <taxon>Temnothorax</taxon>
    </lineage>
</organism>
<dbReference type="InterPro" id="IPR000873">
    <property type="entry name" value="AMP-dep_synth/lig_dom"/>
</dbReference>
<comment type="caution">
    <text evidence="8">The sequence shown here is derived from an EMBL/GenBank/DDBJ whole genome shotgun (WGS) entry which is preliminary data.</text>
</comment>
<dbReference type="CDD" id="cd05911">
    <property type="entry name" value="Firefly_Luc_like"/>
    <property type="match status" value="1"/>
</dbReference>
<dbReference type="STRING" id="300112.A0A4S2JAH9"/>
<comment type="similarity">
    <text evidence="2">Belongs to the ATP-dependent AMP-binding enzyme family.</text>
</comment>
<evidence type="ECO:0000256" key="2">
    <source>
        <dbReference type="ARBA" id="ARBA00006432"/>
    </source>
</evidence>
<dbReference type="SUPFAM" id="SSF56801">
    <property type="entry name" value="Acetyl-CoA synthetase-like"/>
    <property type="match status" value="1"/>
</dbReference>
<sequence length="569" mass="64524">MWRVTLCWIAFRILYYDGLDISNKMVEHVSKNFTVENGVYKGKAEHKSNNYKSVGEMLWTNIRNHGNNIAYLDAQTEKTVTYAQLQDKVVRCALWLQKQGIKSGDVISLCTNNHLNSIVPCLSATYINVISNPWYENMDLQTAMHVLELTTPKVIFCNEKSVDVVLSAIKDKNFNPTVVIFGKHVDAISFSDILNNCNDAEVSNFRYVELDDIQKTACILHSSGTTGLTKGVELSNYYVLIFSQENKLKINNAPSLWFSSLYWLSGIILNFNAIVNSSKVILYPEFDEEMTCQLIEKYKAGFVFLSSSMLNRFLKTGYVKKYSLLSLETISYGGATTKSKVQEELRRILPHVQILQIYAMTETGLITMQLPNHKNGSCGTVTKNVQIKIVDLENGKVLGPNQSGEIWIKSLTLMTGYYRNPEATKSTVDEEGWLHSGDIGYFDDDGELFIVDRIKKLIKYRGYQIAPGEIEDVLMSHPAVLEVAVIGIPHELDDEHPLAFVTKRPNVKVTEQELMDFVAKNVMDHFRLRAGVIFLDAFPYTSSGKIARKDLLHLLKTIFLTCVKIFENY</sequence>
<dbReference type="AlphaFoldDB" id="A0A4S2JAH9"/>
<evidence type="ECO:0000259" key="6">
    <source>
        <dbReference type="Pfam" id="PF00501"/>
    </source>
</evidence>
<dbReference type="Pfam" id="PF13193">
    <property type="entry name" value="AMP-binding_C"/>
    <property type="match status" value="1"/>
</dbReference>
<feature type="chain" id="PRO_5020739498" evidence="5">
    <location>
        <begin position="19"/>
        <end position="569"/>
    </location>
</feature>
<keyword evidence="5" id="KW-0732">Signal</keyword>
<accession>A0A4S2JAH9</accession>
<feature type="domain" description="AMP-dependent synthetase/ligase" evidence="6">
    <location>
        <begin position="60"/>
        <end position="418"/>
    </location>
</feature>
<dbReference type="InterPro" id="IPR045851">
    <property type="entry name" value="AMP-bd_C_sf"/>
</dbReference>
<dbReference type="Gene3D" id="3.40.50.12780">
    <property type="entry name" value="N-terminal domain of ligase-like"/>
    <property type="match status" value="1"/>
</dbReference>
<name>A0A4S2JAH9_9HYME</name>
<dbReference type="Proteomes" id="UP000310200">
    <property type="component" value="Unassembled WGS sequence"/>
</dbReference>
<keyword evidence="4" id="KW-0576">Peroxisome</keyword>
<dbReference type="GO" id="GO:0016405">
    <property type="term" value="F:CoA-ligase activity"/>
    <property type="evidence" value="ECO:0007669"/>
    <property type="project" value="TreeGrafter"/>
</dbReference>
<evidence type="ECO:0000256" key="4">
    <source>
        <dbReference type="ARBA" id="ARBA00023140"/>
    </source>
</evidence>
<protein>
    <submittedName>
        <fullName evidence="8">4-coumarate--CoA ligase-like 7</fullName>
    </submittedName>
</protein>
<evidence type="ECO:0000256" key="3">
    <source>
        <dbReference type="ARBA" id="ARBA00022598"/>
    </source>
</evidence>
<feature type="domain" description="AMP-binding enzyme C-terminal" evidence="7">
    <location>
        <begin position="469"/>
        <end position="545"/>
    </location>
</feature>
<dbReference type="EMBL" id="QBLH01003951">
    <property type="protein sequence ID" value="TGZ32150.1"/>
    <property type="molecule type" value="Genomic_DNA"/>
</dbReference>
<dbReference type="InterPro" id="IPR025110">
    <property type="entry name" value="AMP-bd_C"/>
</dbReference>
<evidence type="ECO:0000256" key="1">
    <source>
        <dbReference type="ARBA" id="ARBA00004275"/>
    </source>
</evidence>
<gene>
    <name evidence="8" type="ORF">DBV15_01085</name>
</gene>
<evidence type="ECO:0000313" key="9">
    <source>
        <dbReference type="Proteomes" id="UP000310200"/>
    </source>
</evidence>
<dbReference type="PANTHER" id="PTHR24096">
    <property type="entry name" value="LONG-CHAIN-FATTY-ACID--COA LIGASE"/>
    <property type="match status" value="1"/>
</dbReference>
<evidence type="ECO:0000256" key="5">
    <source>
        <dbReference type="SAM" id="SignalP"/>
    </source>
</evidence>
<dbReference type="Gene3D" id="3.30.300.30">
    <property type="match status" value="1"/>
</dbReference>
<evidence type="ECO:0000259" key="7">
    <source>
        <dbReference type="Pfam" id="PF13193"/>
    </source>
</evidence>
<feature type="signal peptide" evidence="5">
    <location>
        <begin position="1"/>
        <end position="18"/>
    </location>
</feature>
<dbReference type="InterPro" id="IPR042099">
    <property type="entry name" value="ANL_N_sf"/>
</dbReference>
<keyword evidence="3 8" id="KW-0436">Ligase</keyword>
<reference evidence="8 9" key="1">
    <citation type="journal article" date="2019" name="Philos. Trans. R. Soc. Lond., B, Biol. Sci.">
        <title>Ant behaviour and brain gene expression of defending hosts depend on the ecological success of the intruding social parasite.</title>
        <authorList>
            <person name="Kaur R."/>
            <person name="Stoldt M."/>
            <person name="Jongepier E."/>
            <person name="Feldmeyer B."/>
            <person name="Menzel F."/>
            <person name="Bornberg-Bauer E."/>
            <person name="Foitzik S."/>
        </authorList>
    </citation>
    <scope>NUCLEOTIDE SEQUENCE [LARGE SCALE GENOMIC DNA]</scope>
    <source>
        <tissue evidence="8">Whole body</tissue>
    </source>
</reference>